<dbReference type="InterPro" id="IPR015422">
    <property type="entry name" value="PyrdxlP-dep_Trfase_small"/>
</dbReference>
<keyword evidence="4 8" id="KW-0032">Aminotransferase</keyword>
<feature type="domain" description="Aminotransferase class I/classII large" evidence="9">
    <location>
        <begin position="29"/>
        <end position="395"/>
    </location>
</feature>
<dbReference type="EC" id="2.6.1.1" evidence="8"/>
<comment type="caution">
    <text evidence="10">The sequence shown here is derived from an EMBL/GenBank/DDBJ whole genome shotgun (WGS) entry which is preliminary data.</text>
</comment>
<proteinExistence type="inferred from homology"/>
<dbReference type="FunFam" id="3.90.1150.10:FF:000001">
    <property type="entry name" value="Aspartate aminotransferase"/>
    <property type="match status" value="1"/>
</dbReference>
<reference evidence="10 11" key="1">
    <citation type="journal article" date="2018" name="Plant J.">
        <title>Genome sequences of Chlorella sorokiniana UTEX 1602 and Micractinium conductrix SAG 241.80: implications to maltose excretion by a green alga.</title>
        <authorList>
            <person name="Arriola M.B."/>
            <person name="Velmurugan N."/>
            <person name="Zhang Y."/>
            <person name="Plunkett M.H."/>
            <person name="Hondzo H."/>
            <person name="Barney B.M."/>
        </authorList>
    </citation>
    <scope>NUCLEOTIDE SEQUENCE [LARGE SCALE GENOMIC DNA]</scope>
    <source>
        <strain evidence="10 11">SAG 241.80</strain>
    </source>
</reference>
<keyword evidence="5 8" id="KW-0808">Transferase</keyword>
<dbReference type="EMBL" id="LHPF02000010">
    <property type="protein sequence ID" value="PSC72490.1"/>
    <property type="molecule type" value="Genomic_DNA"/>
</dbReference>
<dbReference type="FunFam" id="3.40.640.10:FF:000015">
    <property type="entry name" value="Aspartate aminotransferase"/>
    <property type="match status" value="1"/>
</dbReference>
<dbReference type="PRINTS" id="PR00799">
    <property type="entry name" value="TRANSAMINASE"/>
</dbReference>
<evidence type="ECO:0000256" key="5">
    <source>
        <dbReference type="ARBA" id="ARBA00022679"/>
    </source>
</evidence>
<comment type="similarity">
    <text evidence="2">Belongs to the class-I pyridoxal-phosphate-dependent aminotransferase family.</text>
</comment>
<dbReference type="PANTHER" id="PTHR11879">
    <property type="entry name" value="ASPARTATE AMINOTRANSFERASE"/>
    <property type="match status" value="1"/>
</dbReference>
<evidence type="ECO:0000256" key="4">
    <source>
        <dbReference type="ARBA" id="ARBA00022576"/>
    </source>
</evidence>
<gene>
    <name evidence="10" type="ORF">C2E20_4154</name>
</gene>
<evidence type="ECO:0000313" key="11">
    <source>
        <dbReference type="Proteomes" id="UP000239649"/>
    </source>
</evidence>
<evidence type="ECO:0000256" key="8">
    <source>
        <dbReference type="RuleBase" id="RU000480"/>
    </source>
</evidence>
<dbReference type="InterPro" id="IPR015421">
    <property type="entry name" value="PyrdxlP-dep_Trfase_major"/>
</dbReference>
<dbReference type="GO" id="GO:0030170">
    <property type="term" value="F:pyridoxal phosphate binding"/>
    <property type="evidence" value="ECO:0007669"/>
    <property type="project" value="InterPro"/>
</dbReference>
<comment type="subunit">
    <text evidence="3 8">Homodimer.</text>
</comment>
<dbReference type="InterPro" id="IPR004838">
    <property type="entry name" value="NHTrfase_class1_PyrdxlP-BS"/>
</dbReference>
<dbReference type="Gene3D" id="3.90.1150.10">
    <property type="entry name" value="Aspartate Aminotransferase, domain 1"/>
    <property type="match status" value="1"/>
</dbReference>
<dbReference type="InterPro" id="IPR004839">
    <property type="entry name" value="Aminotransferase_I/II_large"/>
</dbReference>
<dbReference type="SUPFAM" id="SSF53383">
    <property type="entry name" value="PLP-dependent transferases"/>
    <property type="match status" value="1"/>
</dbReference>
<dbReference type="OrthoDB" id="6752799at2759"/>
<comment type="catalytic activity">
    <reaction evidence="7 8">
        <text>L-aspartate + 2-oxoglutarate = oxaloacetate + L-glutamate</text>
        <dbReference type="Rhea" id="RHEA:21824"/>
        <dbReference type="ChEBI" id="CHEBI:16452"/>
        <dbReference type="ChEBI" id="CHEBI:16810"/>
        <dbReference type="ChEBI" id="CHEBI:29985"/>
        <dbReference type="ChEBI" id="CHEBI:29991"/>
        <dbReference type="EC" id="2.6.1.1"/>
    </reaction>
</comment>
<comment type="cofactor">
    <cofactor evidence="1">
        <name>pyridoxal 5'-phosphate</name>
        <dbReference type="ChEBI" id="CHEBI:597326"/>
    </cofactor>
</comment>
<dbReference type="GO" id="GO:0004069">
    <property type="term" value="F:L-aspartate:2-oxoglutarate aminotransferase activity"/>
    <property type="evidence" value="ECO:0007669"/>
    <property type="project" value="UniProtKB-EC"/>
</dbReference>
<evidence type="ECO:0000259" key="9">
    <source>
        <dbReference type="Pfam" id="PF00155"/>
    </source>
</evidence>
<dbReference type="Gene3D" id="3.40.640.10">
    <property type="entry name" value="Type I PLP-dependent aspartate aminotransferase-like (Major domain)"/>
    <property type="match status" value="1"/>
</dbReference>
<dbReference type="PANTHER" id="PTHR11879:SF22">
    <property type="entry name" value="ASPARTATE AMINOTRANSFERASE, MITOCHONDRIAL"/>
    <property type="match status" value="1"/>
</dbReference>
<dbReference type="InterPro" id="IPR015424">
    <property type="entry name" value="PyrdxlP-dep_Trfase"/>
</dbReference>
<evidence type="ECO:0000256" key="6">
    <source>
        <dbReference type="ARBA" id="ARBA00022898"/>
    </source>
</evidence>
<dbReference type="NCBIfam" id="NF006719">
    <property type="entry name" value="PRK09257.1"/>
    <property type="match status" value="1"/>
</dbReference>
<evidence type="ECO:0000256" key="3">
    <source>
        <dbReference type="ARBA" id="ARBA00011738"/>
    </source>
</evidence>
<dbReference type="Pfam" id="PF00155">
    <property type="entry name" value="Aminotran_1_2"/>
    <property type="match status" value="1"/>
</dbReference>
<dbReference type="GO" id="GO:0005739">
    <property type="term" value="C:mitochondrion"/>
    <property type="evidence" value="ECO:0007669"/>
    <property type="project" value="TreeGrafter"/>
</dbReference>
<dbReference type="STRING" id="554055.A0A2P6VEG0"/>
<organism evidence="10 11">
    <name type="scientific">Micractinium conductrix</name>
    <dbReference type="NCBI Taxonomy" id="554055"/>
    <lineage>
        <taxon>Eukaryota</taxon>
        <taxon>Viridiplantae</taxon>
        <taxon>Chlorophyta</taxon>
        <taxon>core chlorophytes</taxon>
        <taxon>Trebouxiophyceae</taxon>
        <taxon>Chlorellales</taxon>
        <taxon>Chlorellaceae</taxon>
        <taxon>Chlorella clade</taxon>
        <taxon>Micractinium</taxon>
    </lineage>
</organism>
<evidence type="ECO:0000256" key="2">
    <source>
        <dbReference type="ARBA" id="ARBA00007441"/>
    </source>
</evidence>
<accession>A0A2P6VEG0</accession>
<sequence>MSVFSDVPKAPPDAILSASEGFEASTNPNKLNLGVGAYRTEEGKPLVLGVVKEAKRRILADASQDHEYLIMGGIPEFCKLSALLAFGADSKALQEGRAATIQCLSGTGSLRVGGEFLARFYSHKLVLTPTPSWANHKNIFERCGLQTQGYRYYLPATRGLDYEGLIADLQAAPEGAVVILHACAHNPTGVDPTPEQWRGILQAVQSRRLLPFFDSAYQGFASGDLERDAASIRMFADAGLEMLLAQSYAKNMGLYGERVGALTVISSDAAAKKVESQLMATARAMYSNPPKFGALLVTIILSDPELLAQWKVELKGMADRIHTMRRMLFDALQEVGAPGSWNHVLEQIGMFSYTGLTEAQVENMTTKWSVFMTRDGRISMAGLSGTKCKYLAEAIKDSVENC</sequence>
<dbReference type="PROSITE" id="PS00105">
    <property type="entry name" value="AA_TRANSFER_CLASS_1"/>
    <property type="match status" value="1"/>
</dbReference>
<dbReference type="CDD" id="cd00609">
    <property type="entry name" value="AAT_like"/>
    <property type="match status" value="1"/>
</dbReference>
<protein>
    <recommendedName>
        <fullName evidence="8">Aspartate aminotransferase</fullName>
        <ecNumber evidence="8">2.6.1.1</ecNumber>
    </recommendedName>
</protein>
<comment type="miscellaneous">
    <text evidence="8">In eukaryotes there are cytoplasmic, mitochondrial and chloroplastic isozymes.</text>
</comment>
<evidence type="ECO:0000313" key="10">
    <source>
        <dbReference type="EMBL" id="PSC72490.1"/>
    </source>
</evidence>
<evidence type="ECO:0000256" key="7">
    <source>
        <dbReference type="ARBA" id="ARBA00049185"/>
    </source>
</evidence>
<dbReference type="GO" id="GO:0006520">
    <property type="term" value="P:amino acid metabolic process"/>
    <property type="evidence" value="ECO:0007669"/>
    <property type="project" value="InterPro"/>
</dbReference>
<dbReference type="Proteomes" id="UP000239649">
    <property type="component" value="Unassembled WGS sequence"/>
</dbReference>
<keyword evidence="6" id="KW-0663">Pyridoxal phosphate</keyword>
<dbReference type="AlphaFoldDB" id="A0A2P6VEG0"/>
<evidence type="ECO:0000256" key="1">
    <source>
        <dbReference type="ARBA" id="ARBA00001933"/>
    </source>
</evidence>
<name>A0A2P6VEG0_9CHLO</name>
<dbReference type="InterPro" id="IPR000796">
    <property type="entry name" value="Asp_trans"/>
</dbReference>
<keyword evidence="11" id="KW-1185">Reference proteome</keyword>